<protein>
    <submittedName>
        <fullName evidence="1">Uncharacterized protein</fullName>
    </submittedName>
</protein>
<accession>A0A4P7C3A6</accession>
<dbReference type="RefSeq" id="WP_134359460.1">
    <property type="nucleotide sequence ID" value="NZ_CP038033.1"/>
</dbReference>
<evidence type="ECO:0000313" key="1">
    <source>
        <dbReference type="EMBL" id="QBQ56210.1"/>
    </source>
</evidence>
<keyword evidence="2" id="KW-1185">Reference proteome</keyword>
<reference evidence="1 2" key="1">
    <citation type="submission" date="2019-03" db="EMBL/GenBank/DDBJ databases">
        <title>The genome sequence of Nitrosococcus wardiae strain D1FHST reveals the archetypal metabolic capacity of ammonia-oxidizing Gammaproteobacteria.</title>
        <authorList>
            <person name="Wang L."/>
            <person name="Lim C.K."/>
            <person name="Hanson T.E."/>
            <person name="Dang H."/>
            <person name="Klotz M.G."/>
        </authorList>
    </citation>
    <scope>NUCLEOTIDE SEQUENCE [LARGE SCALE GENOMIC DNA]</scope>
    <source>
        <strain evidence="1 2">D1FHS</strain>
    </source>
</reference>
<sequence length="81" mass="9252">MMEKEGPPTFKQRCKQVIAEARELNPNSEAMIGCLAARLVMTQNAMTLHIQRMKKLLQDMEADLCQPKPETKESNSFSLRD</sequence>
<proteinExistence type="predicted"/>
<dbReference type="AlphaFoldDB" id="A0A4P7C3A6"/>
<dbReference type="Proteomes" id="UP000294325">
    <property type="component" value="Chromosome"/>
</dbReference>
<dbReference type="EMBL" id="CP038033">
    <property type="protein sequence ID" value="QBQ56210.1"/>
    <property type="molecule type" value="Genomic_DNA"/>
</dbReference>
<name>A0A4P7C3A6_9GAMM</name>
<dbReference type="OrthoDB" id="9844661at2"/>
<dbReference type="KEGG" id="nwr:E3U44_18165"/>
<evidence type="ECO:0000313" key="2">
    <source>
        <dbReference type="Proteomes" id="UP000294325"/>
    </source>
</evidence>
<gene>
    <name evidence="1" type="ORF">E3U44_18165</name>
</gene>
<organism evidence="1 2">
    <name type="scientific">Nitrosococcus wardiae</name>
    <dbReference type="NCBI Taxonomy" id="1814290"/>
    <lineage>
        <taxon>Bacteria</taxon>
        <taxon>Pseudomonadati</taxon>
        <taxon>Pseudomonadota</taxon>
        <taxon>Gammaproteobacteria</taxon>
        <taxon>Chromatiales</taxon>
        <taxon>Chromatiaceae</taxon>
        <taxon>Nitrosococcus</taxon>
    </lineage>
</organism>